<dbReference type="InterPro" id="IPR020904">
    <property type="entry name" value="Sc_DH/Rdtase_CS"/>
</dbReference>
<protein>
    <recommendedName>
        <fullName evidence="6">NAD(P)-binding protein</fullName>
    </recommendedName>
</protein>
<keyword evidence="2" id="KW-0521">NADP</keyword>
<comment type="caution">
    <text evidence="4">The sequence shown here is derived from an EMBL/GenBank/DDBJ whole genome shotgun (WGS) entry which is preliminary data.</text>
</comment>
<dbReference type="FunFam" id="3.40.50.720:FF:000084">
    <property type="entry name" value="Short-chain dehydrogenase reductase"/>
    <property type="match status" value="1"/>
</dbReference>
<dbReference type="AlphaFoldDB" id="A0AAD6IKT5"/>
<comment type="similarity">
    <text evidence="1">Belongs to the short-chain dehydrogenases/reductases (SDR) family.</text>
</comment>
<evidence type="ECO:0000256" key="3">
    <source>
        <dbReference type="ARBA" id="ARBA00023002"/>
    </source>
</evidence>
<dbReference type="Pfam" id="PF13561">
    <property type="entry name" value="adh_short_C2"/>
    <property type="match status" value="1"/>
</dbReference>
<accession>A0AAD6IKT5</accession>
<organism evidence="4 5">
    <name type="scientific">Penicillium canescens</name>
    <dbReference type="NCBI Taxonomy" id="5083"/>
    <lineage>
        <taxon>Eukaryota</taxon>
        <taxon>Fungi</taxon>
        <taxon>Dikarya</taxon>
        <taxon>Ascomycota</taxon>
        <taxon>Pezizomycotina</taxon>
        <taxon>Eurotiomycetes</taxon>
        <taxon>Eurotiomycetidae</taxon>
        <taxon>Eurotiales</taxon>
        <taxon>Aspergillaceae</taxon>
        <taxon>Penicillium</taxon>
    </lineage>
</organism>
<gene>
    <name evidence="4" type="ORF">N7460_002961</name>
</gene>
<dbReference type="InterPro" id="IPR036291">
    <property type="entry name" value="NAD(P)-bd_dom_sf"/>
</dbReference>
<dbReference type="EMBL" id="JAQJZL010000002">
    <property type="protein sequence ID" value="KAJ6052427.1"/>
    <property type="molecule type" value="Genomic_DNA"/>
</dbReference>
<dbReference type="PANTHER" id="PTHR48107">
    <property type="entry name" value="NADPH-DEPENDENT ALDEHYDE REDUCTASE-LIKE PROTEIN, CHLOROPLASTIC-RELATED"/>
    <property type="match status" value="1"/>
</dbReference>
<dbReference type="GO" id="GO:0016614">
    <property type="term" value="F:oxidoreductase activity, acting on CH-OH group of donors"/>
    <property type="evidence" value="ECO:0007669"/>
    <property type="project" value="UniProtKB-ARBA"/>
</dbReference>
<dbReference type="PANTHER" id="PTHR48107:SF7">
    <property type="entry name" value="RE15974P"/>
    <property type="match status" value="1"/>
</dbReference>
<dbReference type="PROSITE" id="PS00061">
    <property type="entry name" value="ADH_SHORT"/>
    <property type="match status" value="1"/>
</dbReference>
<dbReference type="Gene3D" id="3.40.50.720">
    <property type="entry name" value="NAD(P)-binding Rossmann-like Domain"/>
    <property type="match status" value="1"/>
</dbReference>
<evidence type="ECO:0000313" key="5">
    <source>
        <dbReference type="Proteomes" id="UP001219568"/>
    </source>
</evidence>
<name>A0AAD6IKT5_PENCN</name>
<dbReference type="PRINTS" id="PR00081">
    <property type="entry name" value="GDHRDH"/>
</dbReference>
<reference evidence="4" key="2">
    <citation type="submission" date="2023-01" db="EMBL/GenBank/DDBJ databases">
        <authorList>
            <person name="Petersen C."/>
        </authorList>
    </citation>
    <scope>NUCLEOTIDE SEQUENCE</scope>
    <source>
        <strain evidence="4">IBT 15450</strain>
    </source>
</reference>
<reference evidence="4" key="1">
    <citation type="journal article" date="2023" name="IMA Fungus">
        <title>Comparative genomic study of the Penicillium genus elucidates a diverse pangenome and 15 lateral gene transfer events.</title>
        <authorList>
            <person name="Petersen C."/>
            <person name="Sorensen T."/>
            <person name="Nielsen M.R."/>
            <person name="Sondergaard T.E."/>
            <person name="Sorensen J.L."/>
            <person name="Fitzpatrick D.A."/>
            <person name="Frisvad J.C."/>
            <person name="Nielsen K.L."/>
        </authorList>
    </citation>
    <scope>NUCLEOTIDE SEQUENCE</scope>
    <source>
        <strain evidence="4">IBT 15450</strain>
    </source>
</reference>
<evidence type="ECO:0000313" key="4">
    <source>
        <dbReference type="EMBL" id="KAJ6052427.1"/>
    </source>
</evidence>
<feature type="non-terminal residue" evidence="4">
    <location>
        <position position="1"/>
    </location>
</feature>
<dbReference type="Proteomes" id="UP001219568">
    <property type="component" value="Unassembled WGS sequence"/>
</dbReference>
<dbReference type="SUPFAM" id="SSF51735">
    <property type="entry name" value="NAD(P)-binding Rossmann-fold domains"/>
    <property type="match status" value="1"/>
</dbReference>
<evidence type="ECO:0000256" key="2">
    <source>
        <dbReference type="ARBA" id="ARBA00022857"/>
    </source>
</evidence>
<keyword evidence="3" id="KW-0560">Oxidoreductase</keyword>
<keyword evidence="5" id="KW-1185">Reference proteome</keyword>
<evidence type="ECO:0000256" key="1">
    <source>
        <dbReference type="ARBA" id="ARBA00006484"/>
    </source>
</evidence>
<dbReference type="InterPro" id="IPR002347">
    <property type="entry name" value="SDR_fam"/>
</dbReference>
<evidence type="ECO:0008006" key="6">
    <source>
        <dbReference type="Google" id="ProtNLM"/>
    </source>
</evidence>
<sequence length="256" mass="27090">HKLFSDNQSSTMSLIGKVALITGASKGIGRATALRLAKDGANVVVGYNSNPEAANEVVNQIGTDKAIAIQADVGDVGEITSLVEQTIQRFGRIDLLVPCAGIMTLTTLEQTTEEAYDKMFAINVKGPFFLCQKAVPHMGPGSHIVLLSTTLCAASTVTPVYLPYVTSKGAVEQMTRVLSKDVARKGISVNCVAPGPTATDLFMRNQSEQTLSLLKNANPNGRIGETEDIADSIAFLCSSDSRWVTGQTLRVNGGMA</sequence>
<proteinExistence type="inferred from homology"/>